<evidence type="ECO:0000313" key="2">
    <source>
        <dbReference type="EMBL" id="KAL1550099.1"/>
    </source>
</evidence>
<protein>
    <submittedName>
        <fullName evidence="2">Tobamovirus multiplication protein 2B isoform X1</fullName>
    </submittedName>
</protein>
<gene>
    <name evidence="2" type="ORF">AAHA92_18108</name>
</gene>
<proteinExistence type="predicted"/>
<feature type="compositionally biased region" description="Basic and acidic residues" evidence="1">
    <location>
        <begin position="124"/>
        <end position="133"/>
    </location>
</feature>
<comment type="caution">
    <text evidence="2">The sequence shown here is derived from an EMBL/GenBank/DDBJ whole genome shotgun (WGS) entry which is preliminary data.</text>
</comment>
<dbReference type="EMBL" id="JBEAFC010000007">
    <property type="protein sequence ID" value="KAL1550099.1"/>
    <property type="molecule type" value="Genomic_DNA"/>
</dbReference>
<dbReference type="Proteomes" id="UP001567538">
    <property type="component" value="Unassembled WGS sequence"/>
</dbReference>
<organism evidence="2 3">
    <name type="scientific">Salvia divinorum</name>
    <name type="common">Maria pastora</name>
    <name type="synonym">Diviner's sage</name>
    <dbReference type="NCBI Taxonomy" id="28513"/>
    <lineage>
        <taxon>Eukaryota</taxon>
        <taxon>Viridiplantae</taxon>
        <taxon>Streptophyta</taxon>
        <taxon>Embryophyta</taxon>
        <taxon>Tracheophyta</taxon>
        <taxon>Spermatophyta</taxon>
        <taxon>Magnoliopsida</taxon>
        <taxon>eudicotyledons</taxon>
        <taxon>Gunneridae</taxon>
        <taxon>Pentapetalae</taxon>
        <taxon>asterids</taxon>
        <taxon>lamiids</taxon>
        <taxon>Lamiales</taxon>
        <taxon>Lamiaceae</taxon>
        <taxon>Nepetoideae</taxon>
        <taxon>Mentheae</taxon>
        <taxon>Salviinae</taxon>
        <taxon>Salvia</taxon>
        <taxon>Salvia subgen. Calosphace</taxon>
    </lineage>
</organism>
<accession>A0ABD1H115</accession>
<dbReference type="AlphaFoldDB" id="A0ABD1H115"/>
<evidence type="ECO:0000313" key="3">
    <source>
        <dbReference type="Proteomes" id="UP001567538"/>
    </source>
</evidence>
<name>A0ABD1H115_SALDI</name>
<feature type="region of interest" description="Disordered" evidence="1">
    <location>
        <begin position="111"/>
        <end position="133"/>
    </location>
</feature>
<evidence type="ECO:0000256" key="1">
    <source>
        <dbReference type="SAM" id="MobiDB-lite"/>
    </source>
</evidence>
<reference evidence="2 3" key="1">
    <citation type="submission" date="2024-06" db="EMBL/GenBank/DDBJ databases">
        <title>A chromosome level genome sequence of Diviner's sage (Salvia divinorum).</title>
        <authorList>
            <person name="Ford S.A."/>
            <person name="Ro D.-K."/>
            <person name="Ness R.W."/>
            <person name="Phillips M.A."/>
        </authorList>
    </citation>
    <scope>NUCLEOTIDE SEQUENCE [LARGE SCALE GENOMIC DNA]</scope>
    <source>
        <strain evidence="2">SAF-2024a</strain>
        <tissue evidence="2">Leaf</tissue>
    </source>
</reference>
<keyword evidence="3" id="KW-1185">Reference proteome</keyword>
<sequence>MAATGGGGSGGGRREGSPKIVADQISQSVQSTSNLLHLMLQSSPSRAQLMKLPRNLLSMTSTIKNTESVLEQMPQVVSSLDTHAERGLQCLPHLDTVVQLLSHMQSSQLKSLSRADLGQQQDLKLSEQDSRVT</sequence>